<feature type="domain" description="TPM" evidence="2">
    <location>
        <begin position="102"/>
        <end position="178"/>
    </location>
</feature>
<evidence type="ECO:0000259" key="2">
    <source>
        <dbReference type="Pfam" id="PF04536"/>
    </source>
</evidence>
<protein>
    <recommendedName>
        <fullName evidence="2">TPM domain-containing protein</fullName>
    </recommendedName>
</protein>
<evidence type="ECO:0000256" key="1">
    <source>
        <dbReference type="SAM" id="Phobius"/>
    </source>
</evidence>
<proteinExistence type="predicted"/>
<evidence type="ECO:0000313" key="3">
    <source>
        <dbReference type="EMBL" id="ACM21476.1"/>
    </source>
</evidence>
<dbReference type="OrthoDB" id="5825388at2"/>
<organism evidence="3 4">
    <name type="scientific">Geotalea daltonii (strain DSM 22248 / JCM 15807 / FRC-32)</name>
    <name type="common">Geobacter daltonii</name>
    <dbReference type="NCBI Taxonomy" id="316067"/>
    <lineage>
        <taxon>Bacteria</taxon>
        <taxon>Pseudomonadati</taxon>
        <taxon>Thermodesulfobacteriota</taxon>
        <taxon>Desulfuromonadia</taxon>
        <taxon>Geobacterales</taxon>
        <taxon>Geobacteraceae</taxon>
        <taxon>Geotalea</taxon>
    </lineage>
</organism>
<name>B9M3Q5_GEODF</name>
<dbReference type="RefSeq" id="WP_012648204.1">
    <property type="nucleotide sequence ID" value="NC_011979.1"/>
</dbReference>
<dbReference type="AlphaFoldDB" id="B9M3Q5"/>
<dbReference type="PANTHER" id="PTHR30373">
    <property type="entry name" value="UPF0603 PROTEIN YGCG"/>
    <property type="match status" value="1"/>
</dbReference>
<keyword evidence="1" id="KW-0812">Transmembrane</keyword>
<dbReference type="Pfam" id="PF04536">
    <property type="entry name" value="TPM_phosphatase"/>
    <property type="match status" value="1"/>
</dbReference>
<sequence>MSPKKSFLSDEEMEKIRHAVAQAEEGTFGEIATMVVEESDSYREALLLGVLFISGFVALLVSITIQHVTIWSYIPLVLVLMLPCYQILKIFPRLKIFFVERKRLNEAVRDRAVKAFYEKGLYRTKQETGVLIFISLLEHKVWILGDRGINEKIRPESWQSLAAELAIGIRQGKACESLCAIIQSCGEELAKHFPRAPGAEINELSDEIII</sequence>
<accession>B9M3Q5</accession>
<feature type="transmembrane region" description="Helical" evidence="1">
    <location>
        <begin position="45"/>
        <end position="64"/>
    </location>
</feature>
<dbReference type="PANTHER" id="PTHR30373:SF8">
    <property type="entry name" value="BLL7265 PROTEIN"/>
    <property type="match status" value="1"/>
</dbReference>
<dbReference type="eggNOG" id="COG3762">
    <property type="taxonomic scope" value="Bacteria"/>
</dbReference>
<dbReference type="InterPro" id="IPR007621">
    <property type="entry name" value="TPM_dom"/>
</dbReference>
<gene>
    <name evidence="3" type="ordered locus">Geob_3133</name>
</gene>
<dbReference type="Proteomes" id="UP000007721">
    <property type="component" value="Chromosome"/>
</dbReference>
<evidence type="ECO:0000313" key="4">
    <source>
        <dbReference type="Proteomes" id="UP000007721"/>
    </source>
</evidence>
<dbReference type="STRING" id="316067.Geob_3133"/>
<keyword evidence="4" id="KW-1185">Reference proteome</keyword>
<keyword evidence="1" id="KW-0472">Membrane</keyword>
<dbReference type="HOGENOM" id="CLU_086382_0_1_7"/>
<keyword evidence="1" id="KW-1133">Transmembrane helix</keyword>
<dbReference type="KEGG" id="geo:Geob_3133"/>
<reference evidence="3 4" key="1">
    <citation type="submission" date="2009-01" db="EMBL/GenBank/DDBJ databases">
        <title>Complete sequence of Geobacter sp. FRC-32.</title>
        <authorList>
            <consortium name="US DOE Joint Genome Institute"/>
            <person name="Lucas S."/>
            <person name="Copeland A."/>
            <person name="Lapidus A."/>
            <person name="Glavina del Rio T."/>
            <person name="Dalin E."/>
            <person name="Tice H."/>
            <person name="Bruce D."/>
            <person name="Goodwin L."/>
            <person name="Pitluck S."/>
            <person name="Saunders E."/>
            <person name="Brettin T."/>
            <person name="Detter J.C."/>
            <person name="Han C."/>
            <person name="Larimer F."/>
            <person name="Land M."/>
            <person name="Hauser L."/>
            <person name="Kyrpides N."/>
            <person name="Ovchinnikova G."/>
            <person name="Kostka J."/>
            <person name="Richardson P."/>
        </authorList>
    </citation>
    <scope>NUCLEOTIDE SEQUENCE [LARGE SCALE GENOMIC DNA]</scope>
    <source>
        <strain evidence="4">DSM 22248 / JCM 15807 / FRC-32</strain>
    </source>
</reference>
<dbReference type="Gene3D" id="3.10.310.50">
    <property type="match status" value="1"/>
</dbReference>
<dbReference type="EMBL" id="CP001390">
    <property type="protein sequence ID" value="ACM21476.1"/>
    <property type="molecule type" value="Genomic_DNA"/>
</dbReference>
<feature type="transmembrane region" description="Helical" evidence="1">
    <location>
        <begin position="70"/>
        <end position="88"/>
    </location>
</feature>